<proteinExistence type="inferred from homology"/>
<feature type="transmembrane region" description="Helical" evidence="8">
    <location>
        <begin position="240"/>
        <end position="259"/>
    </location>
</feature>
<dbReference type="Proteomes" id="UP000000503">
    <property type="component" value="Chromosome"/>
</dbReference>
<comment type="subcellular location">
    <subcellularLocation>
        <location evidence="1">Cell membrane</location>
        <topology evidence="1">Multi-pass membrane protein</topology>
    </subcellularLocation>
</comment>
<evidence type="ECO:0000256" key="4">
    <source>
        <dbReference type="ARBA" id="ARBA00022475"/>
    </source>
</evidence>
<evidence type="ECO:0000313" key="11">
    <source>
        <dbReference type="Proteomes" id="UP000000503"/>
    </source>
</evidence>
<keyword evidence="3" id="KW-0813">Transport</keyword>
<feature type="transmembrane region" description="Helical" evidence="8">
    <location>
        <begin position="215"/>
        <end position="234"/>
    </location>
</feature>
<dbReference type="InterPro" id="IPR004680">
    <property type="entry name" value="Cit_transptr-like_dom"/>
</dbReference>
<keyword evidence="4" id="KW-1003">Cell membrane</keyword>
<dbReference type="KEGG" id="scd:Spica_2145"/>
<feature type="transmembrane region" description="Helical" evidence="8">
    <location>
        <begin position="360"/>
        <end position="388"/>
    </location>
</feature>
<feature type="domain" description="Citrate transporter-like" evidence="9">
    <location>
        <begin position="13"/>
        <end position="366"/>
    </location>
</feature>
<feature type="transmembrane region" description="Helical" evidence="8">
    <location>
        <begin position="12"/>
        <end position="37"/>
    </location>
</feature>
<organism evidence="10 11">
    <name type="scientific">Gracilinema caldarium (strain ATCC 51460 / DSM 7334 / H1)</name>
    <name type="common">Treponema caldarium</name>
    <dbReference type="NCBI Taxonomy" id="744872"/>
    <lineage>
        <taxon>Bacteria</taxon>
        <taxon>Pseudomonadati</taxon>
        <taxon>Spirochaetota</taxon>
        <taxon>Spirochaetia</taxon>
        <taxon>Spirochaetales</taxon>
        <taxon>Breznakiellaceae</taxon>
        <taxon>Gracilinema</taxon>
    </lineage>
</organism>
<evidence type="ECO:0000256" key="2">
    <source>
        <dbReference type="ARBA" id="ARBA00009843"/>
    </source>
</evidence>
<dbReference type="InterPro" id="IPR051475">
    <property type="entry name" value="Diverse_Ion_Transporter"/>
</dbReference>
<accession>F8F0Y2</accession>
<evidence type="ECO:0000256" key="5">
    <source>
        <dbReference type="ARBA" id="ARBA00022692"/>
    </source>
</evidence>
<dbReference type="PANTHER" id="PTHR43568">
    <property type="entry name" value="P PROTEIN"/>
    <property type="match status" value="1"/>
</dbReference>
<evidence type="ECO:0000313" key="10">
    <source>
        <dbReference type="EMBL" id="AEJ20268.1"/>
    </source>
</evidence>
<comment type="similarity">
    <text evidence="2">Belongs to the CitM (TC 2.A.11) transporter family.</text>
</comment>
<evidence type="ECO:0000256" key="7">
    <source>
        <dbReference type="ARBA" id="ARBA00023136"/>
    </source>
</evidence>
<dbReference type="RefSeq" id="WP_013969556.1">
    <property type="nucleotide sequence ID" value="NC_015732.1"/>
</dbReference>
<feature type="transmembrane region" description="Helical" evidence="8">
    <location>
        <begin position="280"/>
        <end position="303"/>
    </location>
</feature>
<feature type="transmembrane region" description="Helical" evidence="8">
    <location>
        <begin position="132"/>
        <end position="150"/>
    </location>
</feature>
<evidence type="ECO:0000256" key="3">
    <source>
        <dbReference type="ARBA" id="ARBA00022448"/>
    </source>
</evidence>
<keyword evidence="5 8" id="KW-0812">Transmembrane</keyword>
<evidence type="ECO:0000259" key="9">
    <source>
        <dbReference type="Pfam" id="PF03600"/>
    </source>
</evidence>
<feature type="transmembrane region" description="Helical" evidence="8">
    <location>
        <begin position="170"/>
        <end position="194"/>
    </location>
</feature>
<dbReference type="eggNOG" id="COG1055">
    <property type="taxonomic scope" value="Bacteria"/>
</dbReference>
<feature type="transmembrane region" description="Helical" evidence="8">
    <location>
        <begin position="90"/>
        <end position="120"/>
    </location>
</feature>
<keyword evidence="7 8" id="KW-0472">Membrane</keyword>
<dbReference type="EMBL" id="CP002868">
    <property type="protein sequence ID" value="AEJ20268.1"/>
    <property type="molecule type" value="Genomic_DNA"/>
</dbReference>
<gene>
    <name evidence="10" type="ordered locus">Spica_2145</name>
</gene>
<dbReference type="PANTHER" id="PTHR43568:SF1">
    <property type="entry name" value="P PROTEIN"/>
    <property type="match status" value="1"/>
</dbReference>
<dbReference type="InterPro" id="IPR000802">
    <property type="entry name" value="Arsenical_pump_ArsB"/>
</dbReference>
<dbReference type="GO" id="GO:0005886">
    <property type="term" value="C:plasma membrane"/>
    <property type="evidence" value="ECO:0007669"/>
    <property type="project" value="UniProtKB-SubCell"/>
</dbReference>
<evidence type="ECO:0000256" key="6">
    <source>
        <dbReference type="ARBA" id="ARBA00022989"/>
    </source>
</evidence>
<evidence type="ECO:0000256" key="1">
    <source>
        <dbReference type="ARBA" id="ARBA00004651"/>
    </source>
</evidence>
<dbReference type="OrthoDB" id="9765532at2"/>
<protein>
    <submittedName>
        <fullName evidence="10">Citrate transporter</fullName>
    </submittedName>
</protein>
<keyword evidence="6 8" id="KW-1133">Transmembrane helix</keyword>
<dbReference type="HOGENOM" id="CLU_011920_4_0_12"/>
<evidence type="ECO:0000256" key="8">
    <source>
        <dbReference type="SAM" id="Phobius"/>
    </source>
</evidence>
<dbReference type="Pfam" id="PF03600">
    <property type="entry name" value="CitMHS"/>
    <property type="match status" value="1"/>
</dbReference>
<sequence>MQWIVLALTVLMYALIILFPNIKAYITLGTAIIMMLLRVVGFQEAIITMVNWNILMIFVGSLVIAELFIYSRMPARIADEIIDRSPNVGIAIVAILMMTGIISAFVENVATVLVMAPIALALSKKLKMDPTYFMVGLAVMANLQGTATLVGDPPSMIFADFAKYGFNDFFVYQGKPSIFFAVQIGMLAGALFFYGYFKKAGTGKVDIEREEIKSYFPTILLILMITGLALASWLHSGVSLTAGLIVVALALIGIIWYRLVRHESREVTLQMVKELDWDTVLFLIGIFIVVGAVTKAGLLEAFAGFLQGYIGSNILLGFIVIIAVSILISGFVDNVPYIVVMLPVSKALASGLSLKPELYMFALLIGSCMGGNLTPFGASANVVSVGILKKQGYPMYFKDWLKIGLPYTLLTTGVASLFIWFVWK</sequence>
<dbReference type="PRINTS" id="PR00758">
    <property type="entry name" value="ARSENICPUMP"/>
</dbReference>
<keyword evidence="11" id="KW-1185">Reference proteome</keyword>
<feature type="transmembrane region" description="Helical" evidence="8">
    <location>
        <begin position="400"/>
        <end position="423"/>
    </location>
</feature>
<reference evidence="11" key="1">
    <citation type="journal article" date="2013" name="Stand. Genomic Sci.">
        <title>Genome sequence of the thermophilic fresh-water bacterium Spirochaeta caldaria type strain (H1(T)), reclassification of Spirochaeta caldaria, Spirochaeta stenostrepta, and Spirochaeta zuelzerae in the genus Treponema as Treponema caldaria comb. nov., Treponema stenostrepta comb. nov., and Treponema zuelzerae comb. nov., and emendation of the genus Treponema.</title>
        <authorList>
            <person name="Abt B."/>
            <person name="Goker M."/>
            <person name="Scheuner C."/>
            <person name="Han C."/>
            <person name="Lu M."/>
            <person name="Misra M."/>
            <person name="Lapidus A."/>
            <person name="Nolan M."/>
            <person name="Lucas S."/>
            <person name="Hammon N."/>
            <person name="Deshpande S."/>
            <person name="Cheng J.F."/>
            <person name="Tapia R."/>
            <person name="Goodwin L.A."/>
            <person name="Pitluck S."/>
            <person name="Liolios K."/>
            <person name="Pagani I."/>
            <person name="Ivanova N."/>
            <person name="Mavromatis K."/>
            <person name="Mikhailova N."/>
            <person name="Huntemann M."/>
            <person name="Pati A."/>
            <person name="Chen A."/>
            <person name="Palaniappan K."/>
            <person name="Land M."/>
            <person name="Hauser L."/>
            <person name="Jeffries C.D."/>
            <person name="Rohde M."/>
            <person name="Spring S."/>
            <person name="Gronow S."/>
            <person name="Detter J.C."/>
            <person name="Bristow J."/>
            <person name="Eisen J.A."/>
            <person name="Markowitz V."/>
            <person name="Hugenholtz P."/>
            <person name="Kyrpides N.C."/>
            <person name="Woyke T."/>
            <person name="Klenk H.P."/>
        </authorList>
    </citation>
    <scope>NUCLEOTIDE SEQUENCE</scope>
    <source>
        <strain evidence="11">ATCC 51460 / DSM 7334 / H1</strain>
    </source>
</reference>
<name>F8F0Y2_GRAC1</name>
<dbReference type="AlphaFoldDB" id="F8F0Y2"/>
<dbReference type="GO" id="GO:0015105">
    <property type="term" value="F:arsenite transmembrane transporter activity"/>
    <property type="evidence" value="ECO:0007669"/>
    <property type="project" value="InterPro"/>
</dbReference>
<feature type="transmembrane region" description="Helical" evidence="8">
    <location>
        <begin position="49"/>
        <end position="70"/>
    </location>
</feature>
<dbReference type="STRING" id="744872.Spica_2145"/>